<dbReference type="PANTHER" id="PTHR31315">
    <property type="entry name" value="PROTEIN SIP5"/>
    <property type="match status" value="1"/>
</dbReference>
<dbReference type="PANTHER" id="PTHR31315:SF1">
    <property type="entry name" value="PROTEIN SIP5"/>
    <property type="match status" value="1"/>
</dbReference>
<dbReference type="EMBL" id="JACMSC010000009">
    <property type="protein sequence ID" value="KAG6508466.1"/>
    <property type="molecule type" value="Genomic_DNA"/>
</dbReference>
<dbReference type="InterPro" id="IPR039301">
    <property type="entry name" value="Sip5/DA2"/>
</dbReference>
<dbReference type="GO" id="GO:0005737">
    <property type="term" value="C:cytoplasm"/>
    <property type="evidence" value="ECO:0007669"/>
    <property type="project" value="TreeGrafter"/>
</dbReference>
<organism evidence="2 3">
    <name type="scientific">Zingiber officinale</name>
    <name type="common">Ginger</name>
    <name type="synonym">Amomum zingiber</name>
    <dbReference type="NCBI Taxonomy" id="94328"/>
    <lineage>
        <taxon>Eukaryota</taxon>
        <taxon>Viridiplantae</taxon>
        <taxon>Streptophyta</taxon>
        <taxon>Embryophyta</taxon>
        <taxon>Tracheophyta</taxon>
        <taxon>Spermatophyta</taxon>
        <taxon>Magnoliopsida</taxon>
        <taxon>Liliopsida</taxon>
        <taxon>Zingiberales</taxon>
        <taxon>Zingiberaceae</taxon>
        <taxon>Zingiber</taxon>
    </lineage>
</organism>
<feature type="region of interest" description="Disordered" evidence="1">
    <location>
        <begin position="1"/>
        <end position="27"/>
    </location>
</feature>
<dbReference type="AlphaFoldDB" id="A0A8J5GIS5"/>
<evidence type="ECO:0000313" key="2">
    <source>
        <dbReference type="EMBL" id="KAG6508466.1"/>
    </source>
</evidence>
<evidence type="ECO:0000256" key="1">
    <source>
        <dbReference type="SAM" id="MobiDB-lite"/>
    </source>
</evidence>
<reference evidence="2 3" key="1">
    <citation type="submission" date="2020-08" db="EMBL/GenBank/DDBJ databases">
        <title>Plant Genome Project.</title>
        <authorList>
            <person name="Zhang R.-G."/>
        </authorList>
    </citation>
    <scope>NUCLEOTIDE SEQUENCE [LARGE SCALE GENOMIC DNA]</scope>
    <source>
        <tissue evidence="2">Rhizome</tissue>
    </source>
</reference>
<gene>
    <name evidence="2" type="ORF">ZIOFF_033840</name>
</gene>
<sequence length="285" mass="32847">MVGASPRRSEIDLGDRSTTSSRDLRMEKTAPRWDVEGDREVNVWGKVGLYGDIWYSVLLRWDYMGNKIGRKRQVVDEQYTRPQGLYQHRGIDQKKLRKLILESKLAPCYPGCDEYALDLEECPICFWVLHERDMHRCPFCKTSNYAVEYHGMKTKEEKGMEEVEEQKVIEAKIRIQQQEIQDEGKRLKKRQDTSSSRRMISAEGEIQDEAKRLKKRQDSCSSSKTIDPTDDYCNIAVPSFKLSTQTSEIFPSQASCSVPAPSNSRNSSLVLICPIPFSGIRHKLD</sequence>
<name>A0A8J5GIS5_ZINOF</name>
<evidence type="ECO:0000313" key="3">
    <source>
        <dbReference type="Proteomes" id="UP000734854"/>
    </source>
</evidence>
<dbReference type="Proteomes" id="UP000734854">
    <property type="component" value="Unassembled WGS sequence"/>
</dbReference>
<feature type="region of interest" description="Disordered" evidence="1">
    <location>
        <begin position="181"/>
        <end position="225"/>
    </location>
</feature>
<proteinExistence type="predicted"/>
<keyword evidence="3" id="KW-1185">Reference proteome</keyword>
<comment type="caution">
    <text evidence="2">The sequence shown here is derived from an EMBL/GenBank/DDBJ whole genome shotgun (WGS) entry which is preliminary data.</text>
</comment>
<protein>
    <submittedName>
        <fullName evidence="2">Uncharacterized protein</fullName>
    </submittedName>
</protein>
<accession>A0A8J5GIS5</accession>